<comment type="caution">
    <text evidence="2">The sequence shown here is derived from an EMBL/GenBank/DDBJ whole genome shotgun (WGS) entry which is preliminary data.</text>
</comment>
<evidence type="ECO:0000313" key="3">
    <source>
        <dbReference type="Proteomes" id="UP000811619"/>
    </source>
</evidence>
<gene>
    <name evidence="2" type="ORF">E4U42_003629</name>
</gene>
<protein>
    <submittedName>
        <fullName evidence="2">Uncharacterized protein</fullName>
    </submittedName>
</protein>
<proteinExistence type="predicted"/>
<accession>A0A8K0JCB2</accession>
<dbReference type="Proteomes" id="UP000811619">
    <property type="component" value="Unassembled WGS sequence"/>
</dbReference>
<evidence type="ECO:0000256" key="1">
    <source>
        <dbReference type="SAM" id="MobiDB-lite"/>
    </source>
</evidence>
<dbReference type="AlphaFoldDB" id="A0A8K0JCB2"/>
<sequence>MAESGAAGYDILASSRQSDRLFHVDLDSGLGRKPSALPPHLSRVLYLPKHSTPNLSLYDATVPYQKAINTSPLGGEHLVGPALMGSRLFKTRLNTMDREAAMHHAAPRYVVRQDVETSREDGVASATVRAQPSIENGGMSPEVNITLPASTDVFGLAVALDKDETRHMDISTTYPLQRVRTNAGVIRFPYFGFRLDDDLAHYEWQIHPLDHGTLRYTLFRFRRHAPTGGAAPPQQPRHENAETVAVYHHVGHQGSLFQRKSEGVLLLSAPEAEESPLLDVVVVASLVGLDSRHGDLARGAREGGAGEAIVCAEDAGDAKDPVSGVKQRQTDNQKK</sequence>
<keyword evidence="3" id="KW-1185">Reference proteome</keyword>
<organism evidence="2 3">
    <name type="scientific">Claviceps africana</name>
    <dbReference type="NCBI Taxonomy" id="83212"/>
    <lineage>
        <taxon>Eukaryota</taxon>
        <taxon>Fungi</taxon>
        <taxon>Dikarya</taxon>
        <taxon>Ascomycota</taxon>
        <taxon>Pezizomycotina</taxon>
        <taxon>Sordariomycetes</taxon>
        <taxon>Hypocreomycetidae</taxon>
        <taxon>Hypocreales</taxon>
        <taxon>Clavicipitaceae</taxon>
        <taxon>Claviceps</taxon>
    </lineage>
</organism>
<evidence type="ECO:0000313" key="2">
    <source>
        <dbReference type="EMBL" id="KAG5929975.1"/>
    </source>
</evidence>
<name>A0A8K0JCB2_9HYPO</name>
<reference evidence="2" key="1">
    <citation type="journal article" date="2020" name="bioRxiv">
        <title>Whole genome comparisons of ergot fungi reveals the divergence and evolution of species within the genus Claviceps are the result of varying mechanisms driving genome evolution and host range expansion.</title>
        <authorList>
            <person name="Wyka S.A."/>
            <person name="Mondo S.J."/>
            <person name="Liu M."/>
            <person name="Dettman J."/>
            <person name="Nalam V."/>
            <person name="Broders K.D."/>
        </authorList>
    </citation>
    <scope>NUCLEOTIDE SEQUENCE</scope>
    <source>
        <strain evidence="2">CCC 489</strain>
    </source>
</reference>
<feature type="region of interest" description="Disordered" evidence="1">
    <location>
        <begin position="313"/>
        <end position="335"/>
    </location>
</feature>
<dbReference type="OrthoDB" id="5212373at2759"/>
<dbReference type="EMBL" id="SRPY01000030">
    <property type="protein sequence ID" value="KAG5929975.1"/>
    <property type="molecule type" value="Genomic_DNA"/>
</dbReference>